<keyword evidence="2" id="KW-1185">Reference proteome</keyword>
<accession>A0AA35ULB0</accession>
<evidence type="ECO:0000313" key="1">
    <source>
        <dbReference type="EMBL" id="CAI9119527.1"/>
    </source>
</evidence>
<dbReference type="Proteomes" id="UP001176960">
    <property type="component" value="Unassembled WGS sequence"/>
</dbReference>
<name>A0AA35ULB0_9PROT</name>
<evidence type="ECO:0000313" key="2">
    <source>
        <dbReference type="Proteomes" id="UP001176960"/>
    </source>
</evidence>
<reference evidence="1" key="1">
    <citation type="submission" date="2023-03" db="EMBL/GenBank/DDBJ databases">
        <authorList>
            <person name="Cleenwerck I."/>
        </authorList>
    </citation>
    <scope>NUCLEOTIDE SEQUENCE</scope>
    <source>
        <strain evidence="1">LMG 32879</strain>
    </source>
</reference>
<gene>
    <name evidence="1" type="ORF">LMG32879_000344</name>
</gene>
<dbReference type="EMBL" id="CATKSH010000002">
    <property type="protein sequence ID" value="CAI9119527.1"/>
    <property type="molecule type" value="Genomic_DNA"/>
</dbReference>
<dbReference type="AlphaFoldDB" id="A0AA35ULB0"/>
<comment type="caution">
    <text evidence="1">The sequence shown here is derived from an EMBL/GenBank/DDBJ whole genome shotgun (WGS) entry which is preliminary data.</text>
</comment>
<sequence length="425" mass="44007">MSVAGVGSVDRSLSAHFLDHISSADYGTVGNNTTDDGPAFASAVAAAAQSSLQVPHSSAGYLLNTGSFSGGEYPNYSYNWQTDASVYPGVSDIDYGNSYIHGTAAGSPDNCTGNINSPYTQPCLAVTGRRIIMDPASIWAGPNTTNVGLDIECLPNHVSPNSANLSNGYARNWTACMYFGAETGTGGTTNTSGSGFGSSISTELVNWALNVNTNSGIGEEFDINVIGNVLDGGITRGQFMLSSAAFKGADSVLAGHSPWGTAGSWAEGYEVNATPFTTTTKPATQTSGNGETVYTSSTSGSTTTYTVYPRWTRGYSASGAVDDFVGVTNVAGESGNLLRGMDATGANYFALDKLGNVTTNGFVYVKNANFYVSNGRYCLDTACARYIYEAGSRVKIGNTTNGDVFSIDDSGNVIAKGTITPSATP</sequence>
<organism evidence="1 2">
    <name type="scientific">Brytella acorum</name>
    <dbReference type="NCBI Taxonomy" id="2959299"/>
    <lineage>
        <taxon>Bacteria</taxon>
        <taxon>Pseudomonadati</taxon>
        <taxon>Pseudomonadota</taxon>
        <taxon>Alphaproteobacteria</taxon>
        <taxon>Acetobacterales</taxon>
        <taxon>Acetobacteraceae</taxon>
        <taxon>Brytella</taxon>
    </lineage>
</organism>
<protein>
    <submittedName>
        <fullName evidence="1">Uncharacterized protein</fullName>
    </submittedName>
</protein>
<proteinExistence type="predicted"/>